<dbReference type="InterPro" id="IPR001958">
    <property type="entry name" value="Tet-R_TetA/multi-R_MdtG-like"/>
</dbReference>
<feature type="transmembrane region" description="Helical" evidence="7">
    <location>
        <begin position="122"/>
        <end position="141"/>
    </location>
</feature>
<dbReference type="GO" id="GO:0022857">
    <property type="term" value="F:transmembrane transporter activity"/>
    <property type="evidence" value="ECO:0007669"/>
    <property type="project" value="InterPro"/>
</dbReference>
<feature type="transmembrane region" description="Helical" evidence="7">
    <location>
        <begin position="93"/>
        <end position="110"/>
    </location>
</feature>
<feature type="transmembrane region" description="Helical" evidence="7">
    <location>
        <begin position="373"/>
        <end position="394"/>
    </location>
</feature>
<keyword evidence="6 7" id="KW-0472">Membrane</keyword>
<keyword evidence="5 7" id="KW-1133">Transmembrane helix</keyword>
<feature type="transmembrane region" description="Helical" evidence="7">
    <location>
        <begin position="446"/>
        <end position="464"/>
    </location>
</feature>
<keyword evidence="10" id="KW-1185">Reference proteome</keyword>
<reference evidence="9 10" key="1">
    <citation type="submission" date="2020-04" db="EMBL/GenBank/DDBJ databases">
        <title>MicrobeNet Type strains.</title>
        <authorList>
            <person name="Nicholson A.C."/>
        </authorList>
    </citation>
    <scope>NUCLEOTIDE SEQUENCE [LARGE SCALE GENOMIC DNA]</scope>
    <source>
        <strain evidence="9 10">DSM 44113</strain>
    </source>
</reference>
<evidence type="ECO:0000256" key="6">
    <source>
        <dbReference type="ARBA" id="ARBA00023136"/>
    </source>
</evidence>
<evidence type="ECO:0000256" key="1">
    <source>
        <dbReference type="ARBA" id="ARBA00004651"/>
    </source>
</evidence>
<evidence type="ECO:0000259" key="8">
    <source>
        <dbReference type="PROSITE" id="PS50850"/>
    </source>
</evidence>
<feature type="transmembrane region" description="Helical" evidence="7">
    <location>
        <begin position="206"/>
        <end position="230"/>
    </location>
</feature>
<evidence type="ECO:0000256" key="5">
    <source>
        <dbReference type="ARBA" id="ARBA00022989"/>
    </source>
</evidence>
<dbReference type="GO" id="GO:0005886">
    <property type="term" value="C:plasma membrane"/>
    <property type="evidence" value="ECO:0007669"/>
    <property type="project" value="UniProtKB-SubCell"/>
</dbReference>
<evidence type="ECO:0000313" key="10">
    <source>
        <dbReference type="Proteomes" id="UP000582646"/>
    </source>
</evidence>
<dbReference type="Proteomes" id="UP000582646">
    <property type="component" value="Unassembled WGS sequence"/>
</dbReference>
<dbReference type="InterPro" id="IPR011701">
    <property type="entry name" value="MFS"/>
</dbReference>
<feature type="transmembrane region" description="Helical" evidence="7">
    <location>
        <begin position="54"/>
        <end position="78"/>
    </location>
</feature>
<dbReference type="Gene3D" id="1.20.1250.20">
    <property type="entry name" value="MFS general substrate transporter like domains"/>
    <property type="match status" value="1"/>
</dbReference>
<name>A0A846X180_9ACTN</name>
<sequence length="537" mass="55749">MDSRVRVVSDTSCLSPLTGWNGDAYSVPSHGAYTVRACCSFKESPVSSTPRRAWAGLAALLLPVFLVSMDASVLYLAMPHLTSALHPSSEQQLWILDIYPFMLAGLLITMGNLGDRWGRRRLMTWGAGLFGIASVVAAFAPTPGLLIAARALMGVGGATLLPASLALIANIFRDPKARGIAIGIWTAAFSFGMAVGPVIGGVLLHHFWWGSVFLINAPVFLAFLVAGPLLIPEFRSGTSTPFDLAGVALSMAAIFPLVYAVKSAAGHGVHASTVVAGAAGAAMLVAFITQQRRTAHPLIPFDLFRNRTFAMAIAGTILAMSTLGSMSYLTGIYLQSVVGFDVLAAALLGLPAAAVVAYFSMRAPWIEKYLGRRATFVASLLFSAAGQLLLVGLGTGGPSWLYVLGTVVAGVGYGTLFTFVSAVALDAAPPERAGQASSMSEMSFELGTALGLAVLGSVATAVFTRHDGMSRTLGDTLARAGTLSGPDGAALAETARSAWVEAVSTTVGVSSMLLVATAAAAFVVMRDRTPAREPVSC</sequence>
<dbReference type="CDD" id="cd17321">
    <property type="entry name" value="MFS_MMR_MDR_like"/>
    <property type="match status" value="1"/>
</dbReference>
<keyword evidence="2" id="KW-0813">Transport</keyword>
<organism evidence="9 10">
    <name type="scientific">Tsukamurella spumae</name>
    <dbReference type="NCBI Taxonomy" id="44753"/>
    <lineage>
        <taxon>Bacteria</taxon>
        <taxon>Bacillati</taxon>
        <taxon>Actinomycetota</taxon>
        <taxon>Actinomycetes</taxon>
        <taxon>Mycobacteriales</taxon>
        <taxon>Tsukamurellaceae</taxon>
        <taxon>Tsukamurella</taxon>
    </lineage>
</organism>
<proteinExistence type="predicted"/>
<dbReference type="AlphaFoldDB" id="A0A846X180"/>
<feature type="transmembrane region" description="Helical" evidence="7">
    <location>
        <begin position="309"/>
        <end position="330"/>
    </location>
</feature>
<dbReference type="PRINTS" id="PR01035">
    <property type="entry name" value="TCRTETA"/>
</dbReference>
<accession>A0A846X180</accession>
<dbReference type="PANTHER" id="PTHR42718">
    <property type="entry name" value="MAJOR FACILITATOR SUPERFAMILY MULTIDRUG TRANSPORTER MFSC"/>
    <property type="match status" value="1"/>
</dbReference>
<feature type="transmembrane region" description="Helical" evidence="7">
    <location>
        <begin position="147"/>
        <end position="168"/>
    </location>
</feature>
<dbReference type="EMBL" id="JAAXOQ010000013">
    <property type="protein sequence ID" value="NKY19024.1"/>
    <property type="molecule type" value="Genomic_DNA"/>
</dbReference>
<evidence type="ECO:0000256" key="2">
    <source>
        <dbReference type="ARBA" id="ARBA00022448"/>
    </source>
</evidence>
<dbReference type="Pfam" id="PF07690">
    <property type="entry name" value="MFS_1"/>
    <property type="match status" value="1"/>
</dbReference>
<keyword evidence="3" id="KW-1003">Cell membrane</keyword>
<comment type="caution">
    <text evidence="9">The sequence shown here is derived from an EMBL/GenBank/DDBJ whole genome shotgun (WGS) entry which is preliminary data.</text>
</comment>
<feature type="transmembrane region" description="Helical" evidence="7">
    <location>
        <begin position="180"/>
        <end position="200"/>
    </location>
</feature>
<dbReference type="PANTHER" id="PTHR42718:SF47">
    <property type="entry name" value="METHYL VIOLOGEN RESISTANCE PROTEIN SMVA"/>
    <property type="match status" value="1"/>
</dbReference>
<feature type="transmembrane region" description="Helical" evidence="7">
    <location>
        <begin position="400"/>
        <end position="425"/>
    </location>
</feature>
<feature type="transmembrane region" description="Helical" evidence="7">
    <location>
        <begin position="342"/>
        <end position="361"/>
    </location>
</feature>
<keyword evidence="4 7" id="KW-0812">Transmembrane</keyword>
<feature type="domain" description="Major facilitator superfamily (MFS) profile" evidence="8">
    <location>
        <begin position="56"/>
        <end position="528"/>
    </location>
</feature>
<feature type="transmembrane region" description="Helical" evidence="7">
    <location>
        <begin position="502"/>
        <end position="524"/>
    </location>
</feature>
<feature type="transmembrane region" description="Helical" evidence="7">
    <location>
        <begin position="242"/>
        <end position="261"/>
    </location>
</feature>
<evidence type="ECO:0000256" key="4">
    <source>
        <dbReference type="ARBA" id="ARBA00022692"/>
    </source>
</evidence>
<protein>
    <submittedName>
        <fullName evidence="9">MFS transporter</fullName>
    </submittedName>
</protein>
<feature type="transmembrane region" description="Helical" evidence="7">
    <location>
        <begin position="267"/>
        <end position="288"/>
    </location>
</feature>
<dbReference type="InterPro" id="IPR036259">
    <property type="entry name" value="MFS_trans_sf"/>
</dbReference>
<evidence type="ECO:0000256" key="7">
    <source>
        <dbReference type="SAM" id="Phobius"/>
    </source>
</evidence>
<evidence type="ECO:0000256" key="3">
    <source>
        <dbReference type="ARBA" id="ARBA00022475"/>
    </source>
</evidence>
<comment type="subcellular location">
    <subcellularLocation>
        <location evidence="1">Cell membrane</location>
        <topology evidence="1">Multi-pass membrane protein</topology>
    </subcellularLocation>
</comment>
<dbReference type="PROSITE" id="PS50850">
    <property type="entry name" value="MFS"/>
    <property type="match status" value="1"/>
</dbReference>
<gene>
    <name evidence="9" type="ORF">HF999_11665</name>
</gene>
<dbReference type="InterPro" id="IPR020846">
    <property type="entry name" value="MFS_dom"/>
</dbReference>
<dbReference type="SUPFAM" id="SSF103473">
    <property type="entry name" value="MFS general substrate transporter"/>
    <property type="match status" value="1"/>
</dbReference>
<evidence type="ECO:0000313" key="9">
    <source>
        <dbReference type="EMBL" id="NKY19024.1"/>
    </source>
</evidence>